<dbReference type="EMBL" id="JAHRIQ010097085">
    <property type="protein sequence ID" value="MEQ2253239.1"/>
    <property type="molecule type" value="Genomic_DNA"/>
</dbReference>
<proteinExistence type="predicted"/>
<protein>
    <submittedName>
        <fullName evidence="7">Lysophosphatidylcholine acyltransferase 1</fullName>
    </submittedName>
</protein>
<keyword evidence="8" id="KW-1185">Reference proteome</keyword>
<accession>A0ABV0V808</accession>
<dbReference type="PANTHER" id="PTHR23063">
    <property type="entry name" value="PHOSPHOLIPID ACYLTRANSFERASE"/>
    <property type="match status" value="1"/>
</dbReference>
<gene>
    <name evidence="7" type="primary">LPCAT1</name>
    <name evidence="7" type="ORF">ILYODFUR_030101</name>
</gene>
<evidence type="ECO:0000256" key="2">
    <source>
        <dbReference type="ARBA" id="ARBA00022692"/>
    </source>
</evidence>
<keyword evidence="4" id="KW-0443">Lipid metabolism</keyword>
<evidence type="ECO:0000256" key="1">
    <source>
        <dbReference type="ARBA" id="ARBA00022679"/>
    </source>
</evidence>
<keyword evidence="5" id="KW-0472">Membrane</keyword>
<keyword evidence="6 7" id="KW-0012">Acyltransferase</keyword>
<dbReference type="PANTHER" id="PTHR23063:SF57">
    <property type="entry name" value="LYSOPHOSPHATIDYLCHOLINE ACYLTRANSFERASE 1"/>
    <property type="match status" value="1"/>
</dbReference>
<dbReference type="SUPFAM" id="SSF69593">
    <property type="entry name" value="Glycerol-3-phosphate (1)-acyltransferase"/>
    <property type="match status" value="1"/>
</dbReference>
<organism evidence="7 8">
    <name type="scientific">Ilyodon furcidens</name>
    <name type="common">goldbreast splitfin</name>
    <dbReference type="NCBI Taxonomy" id="33524"/>
    <lineage>
        <taxon>Eukaryota</taxon>
        <taxon>Metazoa</taxon>
        <taxon>Chordata</taxon>
        <taxon>Craniata</taxon>
        <taxon>Vertebrata</taxon>
        <taxon>Euteleostomi</taxon>
        <taxon>Actinopterygii</taxon>
        <taxon>Neopterygii</taxon>
        <taxon>Teleostei</taxon>
        <taxon>Neoteleostei</taxon>
        <taxon>Acanthomorphata</taxon>
        <taxon>Ovalentaria</taxon>
        <taxon>Atherinomorphae</taxon>
        <taxon>Cyprinodontiformes</taxon>
        <taxon>Goodeidae</taxon>
        <taxon>Ilyodon</taxon>
    </lineage>
</organism>
<evidence type="ECO:0000256" key="3">
    <source>
        <dbReference type="ARBA" id="ARBA00022989"/>
    </source>
</evidence>
<comment type="caution">
    <text evidence="7">The sequence shown here is derived from an EMBL/GenBank/DDBJ whole genome shotgun (WGS) entry which is preliminary data.</text>
</comment>
<keyword evidence="3" id="KW-1133">Transmembrane helix</keyword>
<evidence type="ECO:0000313" key="7">
    <source>
        <dbReference type="EMBL" id="MEQ2253239.1"/>
    </source>
</evidence>
<dbReference type="GO" id="GO:0016746">
    <property type="term" value="F:acyltransferase activity"/>
    <property type="evidence" value="ECO:0007669"/>
    <property type="project" value="UniProtKB-KW"/>
</dbReference>
<name>A0ABV0V808_9TELE</name>
<evidence type="ECO:0000313" key="8">
    <source>
        <dbReference type="Proteomes" id="UP001482620"/>
    </source>
</evidence>
<evidence type="ECO:0000256" key="4">
    <source>
        <dbReference type="ARBA" id="ARBA00023098"/>
    </source>
</evidence>
<evidence type="ECO:0000256" key="5">
    <source>
        <dbReference type="ARBA" id="ARBA00023136"/>
    </source>
</evidence>
<dbReference type="Proteomes" id="UP001482620">
    <property type="component" value="Unassembled WGS sequence"/>
</dbReference>
<sequence>MWFCGGFHWIKVKGERAPPSEVPILTVAPHSSYFDAIPVTMTMCSIVTKLESRSIPVWGSKSLTFSCLLMEKGKKKKYSVHYNILDSNMLVL</sequence>
<keyword evidence="2" id="KW-0812">Transmembrane</keyword>
<keyword evidence="1" id="KW-0808">Transferase</keyword>
<evidence type="ECO:0000256" key="6">
    <source>
        <dbReference type="ARBA" id="ARBA00023315"/>
    </source>
</evidence>
<reference evidence="7 8" key="1">
    <citation type="submission" date="2021-06" db="EMBL/GenBank/DDBJ databases">
        <authorList>
            <person name="Palmer J.M."/>
        </authorList>
    </citation>
    <scope>NUCLEOTIDE SEQUENCE [LARGE SCALE GENOMIC DNA]</scope>
    <source>
        <strain evidence="8">if_2019</strain>
        <tissue evidence="7">Muscle</tissue>
    </source>
</reference>